<dbReference type="InterPro" id="IPR036291">
    <property type="entry name" value="NAD(P)-bd_dom_sf"/>
</dbReference>
<dbReference type="Proteomes" id="UP000094329">
    <property type="component" value="Unassembled WGS sequence"/>
</dbReference>
<dbReference type="Pfam" id="PF05368">
    <property type="entry name" value="NmrA"/>
    <property type="match status" value="1"/>
</dbReference>
<reference evidence="2 3" key="1">
    <citation type="submission" date="2016-08" db="EMBL/GenBank/DDBJ databases">
        <title>Draft genome sequence of Candidatus Piscirickettsia litoralis, from seawater.</title>
        <authorList>
            <person name="Wan X."/>
            <person name="Lee A.J."/>
            <person name="Hou S."/>
            <person name="Donachie S.P."/>
        </authorList>
    </citation>
    <scope>NUCLEOTIDE SEQUENCE [LARGE SCALE GENOMIC DNA]</scope>
    <source>
        <strain evidence="2 3">Y2</strain>
    </source>
</reference>
<dbReference type="Gene3D" id="3.90.25.10">
    <property type="entry name" value="UDP-galactose 4-epimerase, domain 1"/>
    <property type="match status" value="1"/>
</dbReference>
<dbReference type="InterPro" id="IPR008030">
    <property type="entry name" value="NmrA-like"/>
</dbReference>
<dbReference type="RefSeq" id="WP_069312666.1">
    <property type="nucleotide sequence ID" value="NZ_MDTU01000001.1"/>
</dbReference>
<evidence type="ECO:0000313" key="2">
    <source>
        <dbReference type="EMBL" id="ODN42869.1"/>
    </source>
</evidence>
<evidence type="ECO:0000313" key="3">
    <source>
        <dbReference type="Proteomes" id="UP000094329"/>
    </source>
</evidence>
<dbReference type="EMBL" id="MDTU01000001">
    <property type="protein sequence ID" value="ODN42869.1"/>
    <property type="molecule type" value="Genomic_DNA"/>
</dbReference>
<protein>
    <recommendedName>
        <fullName evidence="1">NmrA-like domain-containing protein</fullName>
    </recommendedName>
</protein>
<accession>A0ABX3A9R8</accession>
<keyword evidence="3" id="KW-1185">Reference proteome</keyword>
<dbReference type="PANTHER" id="PTHR43162">
    <property type="match status" value="1"/>
</dbReference>
<dbReference type="Gene3D" id="3.40.50.720">
    <property type="entry name" value="NAD(P)-binding Rossmann-like Domain"/>
    <property type="match status" value="1"/>
</dbReference>
<proteinExistence type="predicted"/>
<dbReference type="InterPro" id="IPR051604">
    <property type="entry name" value="Ergot_Alk_Oxidoreductase"/>
</dbReference>
<gene>
    <name evidence="2" type="ORF">BGC07_07955</name>
</gene>
<name>A0ABX3A9R8_9GAMM</name>
<dbReference type="PANTHER" id="PTHR43162:SF1">
    <property type="entry name" value="PRESTALK A DIFFERENTIATION PROTEIN A"/>
    <property type="match status" value="1"/>
</dbReference>
<feature type="domain" description="NmrA-like" evidence="1">
    <location>
        <begin position="3"/>
        <end position="251"/>
    </location>
</feature>
<comment type="caution">
    <text evidence="2">The sequence shown here is derived from an EMBL/GenBank/DDBJ whole genome shotgun (WGS) entry which is preliminary data.</text>
</comment>
<evidence type="ECO:0000259" key="1">
    <source>
        <dbReference type="Pfam" id="PF05368"/>
    </source>
</evidence>
<organism evidence="2 3">
    <name type="scientific">Piscirickettsia litoralis</name>
    <dbReference type="NCBI Taxonomy" id="1891921"/>
    <lineage>
        <taxon>Bacteria</taxon>
        <taxon>Pseudomonadati</taxon>
        <taxon>Pseudomonadota</taxon>
        <taxon>Gammaproteobacteria</taxon>
        <taxon>Thiotrichales</taxon>
        <taxon>Piscirickettsiaceae</taxon>
        <taxon>Piscirickettsia</taxon>
    </lineage>
</organism>
<sequence>MAKKRFLILGASGRTGFEVLRQAAAQADLYTVAAIHSPAKKSIVEPYANEVICLDYDQPGALLPALENIDVCYMVLPRHDHEITHANAIIEAAVQASIGHIIYLSALTLAGDTGAAAQTKIQIQHQIEQSGLNYTFLRPTFFMQRVLYLPFEKDRNRVRIFATVGEGRVPFIDTGDIAKAAIISINNPKLHRQGINLTGDYALSMAEVTRLLSRYLNKNVIYIDEPEENFSKRLIAEGYSDLRVEKQLETFRLWRANQHSDVCTDFYEATGQKKTDFKGFVERELSQIRRIYG</sequence>
<dbReference type="SUPFAM" id="SSF51735">
    <property type="entry name" value="NAD(P)-binding Rossmann-fold domains"/>
    <property type="match status" value="1"/>
</dbReference>